<proteinExistence type="predicted"/>
<gene>
    <name evidence="7" type="ORF">MATL_G00221420</name>
</gene>
<keyword evidence="3 5" id="KW-0472">Membrane</keyword>
<dbReference type="InterPro" id="IPR007110">
    <property type="entry name" value="Ig-like_dom"/>
</dbReference>
<keyword evidence="5" id="KW-0812">Transmembrane</keyword>
<evidence type="ECO:0000256" key="3">
    <source>
        <dbReference type="ARBA" id="ARBA00023136"/>
    </source>
</evidence>
<dbReference type="Gene3D" id="2.60.40.10">
    <property type="entry name" value="Immunoglobulins"/>
    <property type="match status" value="1"/>
</dbReference>
<keyword evidence="8" id="KW-1185">Reference proteome</keyword>
<comment type="caution">
    <text evidence="7">The sequence shown here is derived from an EMBL/GenBank/DDBJ whole genome shotgun (WGS) entry which is preliminary data.</text>
</comment>
<organism evidence="7 8">
    <name type="scientific">Megalops atlanticus</name>
    <name type="common">Tarpon</name>
    <name type="synonym">Clupea gigantea</name>
    <dbReference type="NCBI Taxonomy" id="7932"/>
    <lineage>
        <taxon>Eukaryota</taxon>
        <taxon>Metazoa</taxon>
        <taxon>Chordata</taxon>
        <taxon>Craniata</taxon>
        <taxon>Vertebrata</taxon>
        <taxon>Euteleostomi</taxon>
        <taxon>Actinopterygii</taxon>
        <taxon>Neopterygii</taxon>
        <taxon>Teleostei</taxon>
        <taxon>Elopiformes</taxon>
        <taxon>Megalopidae</taxon>
        <taxon>Megalops</taxon>
    </lineage>
</organism>
<dbReference type="AlphaFoldDB" id="A0A9D3PJ43"/>
<reference evidence="7" key="1">
    <citation type="submission" date="2021-01" db="EMBL/GenBank/DDBJ databases">
        <authorList>
            <person name="Zahm M."/>
            <person name="Roques C."/>
            <person name="Cabau C."/>
            <person name="Klopp C."/>
            <person name="Donnadieu C."/>
            <person name="Jouanno E."/>
            <person name="Lampietro C."/>
            <person name="Louis A."/>
            <person name="Herpin A."/>
            <person name="Echchiki A."/>
            <person name="Berthelot C."/>
            <person name="Parey E."/>
            <person name="Roest-Crollius H."/>
            <person name="Braasch I."/>
            <person name="Postlethwait J."/>
            <person name="Bobe J."/>
            <person name="Montfort J."/>
            <person name="Bouchez O."/>
            <person name="Begum T."/>
            <person name="Mejri S."/>
            <person name="Adams A."/>
            <person name="Chen W.-J."/>
            <person name="Guiguen Y."/>
        </authorList>
    </citation>
    <scope>NUCLEOTIDE SEQUENCE</scope>
    <source>
        <strain evidence="7">YG-15Mar2019-1</strain>
        <tissue evidence="7">Brain</tissue>
    </source>
</reference>
<dbReference type="SUPFAM" id="SSF48726">
    <property type="entry name" value="Immunoglobulin"/>
    <property type="match status" value="1"/>
</dbReference>
<dbReference type="Proteomes" id="UP001046870">
    <property type="component" value="Chromosome 20"/>
</dbReference>
<evidence type="ECO:0000256" key="2">
    <source>
        <dbReference type="ARBA" id="ARBA00022729"/>
    </source>
</evidence>
<feature type="transmembrane region" description="Helical" evidence="5">
    <location>
        <begin position="132"/>
        <end position="154"/>
    </location>
</feature>
<evidence type="ECO:0000256" key="1">
    <source>
        <dbReference type="ARBA" id="ARBA00004370"/>
    </source>
</evidence>
<dbReference type="InterPro" id="IPR015631">
    <property type="entry name" value="CD2/SLAM_rcpt"/>
</dbReference>
<name>A0A9D3PJ43_MEGAT</name>
<accession>A0A9D3PJ43</accession>
<comment type="subcellular location">
    <subcellularLocation>
        <location evidence="1">Membrane</location>
    </subcellularLocation>
</comment>
<feature type="domain" description="Ig-like" evidence="6">
    <location>
        <begin position="24"/>
        <end position="114"/>
    </location>
</feature>
<dbReference type="EMBL" id="JAFDVH010000020">
    <property type="protein sequence ID" value="KAG7458534.1"/>
    <property type="molecule type" value="Genomic_DNA"/>
</dbReference>
<dbReference type="GO" id="GO:0016020">
    <property type="term" value="C:membrane"/>
    <property type="evidence" value="ECO:0007669"/>
    <property type="project" value="UniProtKB-SubCell"/>
</dbReference>
<dbReference type="InterPro" id="IPR013783">
    <property type="entry name" value="Ig-like_fold"/>
</dbReference>
<evidence type="ECO:0000259" key="6">
    <source>
        <dbReference type="PROSITE" id="PS50835"/>
    </source>
</evidence>
<keyword evidence="5" id="KW-1133">Transmembrane helix</keyword>
<keyword evidence="4" id="KW-0325">Glycoprotein</keyword>
<keyword evidence="2" id="KW-0732">Signal</keyword>
<protein>
    <recommendedName>
        <fullName evidence="6">Ig-like domain-containing protein</fullName>
    </recommendedName>
</protein>
<evidence type="ECO:0000313" key="7">
    <source>
        <dbReference type="EMBL" id="KAG7458534.1"/>
    </source>
</evidence>
<evidence type="ECO:0000256" key="4">
    <source>
        <dbReference type="ARBA" id="ARBA00023180"/>
    </source>
</evidence>
<sequence>MRHYNGTLSKFLVQLKVYITVGMPNITRIPQDPVSEPVISNITQNHSVSKSCSVLCSVENGREVTLSWQREGETLNHTSSPDLNTPLSLPLRIEEHNYTYICVAANPVSEESLQLNTEDFCPETQGRGPSGLWVRVGVGLGVVMLGVLVLVVIFCKGRCRTPPCDAVNGDNVPNGISADGAERDVQIPLTQTIPSESALNGFVPVSAEELGS</sequence>
<dbReference type="PANTHER" id="PTHR12080:SF55">
    <property type="entry name" value="LYMPHOCYTE FUNCTION-ASSOCIATED ANTIGEN 3"/>
    <property type="match status" value="1"/>
</dbReference>
<dbReference type="CDD" id="cd00096">
    <property type="entry name" value="Ig"/>
    <property type="match status" value="1"/>
</dbReference>
<dbReference type="PROSITE" id="PS50835">
    <property type="entry name" value="IG_LIKE"/>
    <property type="match status" value="1"/>
</dbReference>
<dbReference type="PANTHER" id="PTHR12080">
    <property type="entry name" value="SIGNALING LYMPHOCYTIC ACTIVATION MOLECULE"/>
    <property type="match status" value="1"/>
</dbReference>
<dbReference type="OrthoDB" id="9835793at2759"/>
<dbReference type="InterPro" id="IPR036179">
    <property type="entry name" value="Ig-like_dom_sf"/>
</dbReference>
<evidence type="ECO:0000256" key="5">
    <source>
        <dbReference type="SAM" id="Phobius"/>
    </source>
</evidence>
<evidence type="ECO:0000313" key="8">
    <source>
        <dbReference type="Proteomes" id="UP001046870"/>
    </source>
</evidence>